<comment type="caution">
    <text evidence="2">The sequence shown here is derived from an EMBL/GenBank/DDBJ whole genome shotgun (WGS) entry which is preliminary data.</text>
</comment>
<evidence type="ECO:0000313" key="2">
    <source>
        <dbReference type="EMBL" id="MFC4135669.1"/>
    </source>
</evidence>
<sequence>MATKVIFRTVNLDCSDAHAMARFYGGLLGWEPTDVEPDWVLMRDPGGATGLSFQQTPDFIPPVWPEELGRQQKMIHLDLKVEPGEGQDEQAALADAVALALSLGGKLPEPQGRDDLRVVLDPSGHPLCLFLV</sequence>
<evidence type="ECO:0000259" key="1">
    <source>
        <dbReference type="Pfam" id="PF18029"/>
    </source>
</evidence>
<dbReference type="InterPro" id="IPR041581">
    <property type="entry name" value="Glyoxalase_6"/>
</dbReference>
<dbReference type="EMBL" id="JBHSAY010000023">
    <property type="protein sequence ID" value="MFC4135669.1"/>
    <property type="molecule type" value="Genomic_DNA"/>
</dbReference>
<keyword evidence="3" id="KW-1185">Reference proteome</keyword>
<dbReference type="PANTHER" id="PTHR35908:SF1">
    <property type="entry name" value="CONSERVED PROTEIN"/>
    <property type="match status" value="1"/>
</dbReference>
<reference evidence="3" key="1">
    <citation type="journal article" date="2019" name="Int. J. Syst. Evol. Microbiol.">
        <title>The Global Catalogue of Microorganisms (GCM) 10K type strain sequencing project: providing services to taxonomists for standard genome sequencing and annotation.</title>
        <authorList>
            <consortium name="The Broad Institute Genomics Platform"/>
            <consortium name="The Broad Institute Genome Sequencing Center for Infectious Disease"/>
            <person name="Wu L."/>
            <person name="Ma J."/>
        </authorList>
    </citation>
    <scope>NUCLEOTIDE SEQUENCE [LARGE SCALE GENOMIC DNA]</scope>
    <source>
        <strain evidence="3">CGMCC 4.7289</strain>
    </source>
</reference>
<protein>
    <submittedName>
        <fullName evidence="2">VOC family protein</fullName>
    </submittedName>
</protein>
<organism evidence="2 3">
    <name type="scientific">Hamadaea flava</name>
    <dbReference type="NCBI Taxonomy" id="1742688"/>
    <lineage>
        <taxon>Bacteria</taxon>
        <taxon>Bacillati</taxon>
        <taxon>Actinomycetota</taxon>
        <taxon>Actinomycetes</taxon>
        <taxon>Micromonosporales</taxon>
        <taxon>Micromonosporaceae</taxon>
        <taxon>Hamadaea</taxon>
    </lineage>
</organism>
<dbReference type="Gene3D" id="3.10.180.10">
    <property type="entry name" value="2,3-Dihydroxybiphenyl 1,2-Dioxygenase, domain 1"/>
    <property type="match status" value="1"/>
</dbReference>
<dbReference type="Pfam" id="PF18029">
    <property type="entry name" value="Glyoxalase_6"/>
    <property type="match status" value="1"/>
</dbReference>
<dbReference type="SUPFAM" id="SSF54593">
    <property type="entry name" value="Glyoxalase/Bleomycin resistance protein/Dihydroxybiphenyl dioxygenase"/>
    <property type="match status" value="1"/>
</dbReference>
<name>A0ABV8LZE0_9ACTN</name>
<proteinExistence type="predicted"/>
<dbReference type="Proteomes" id="UP001595816">
    <property type="component" value="Unassembled WGS sequence"/>
</dbReference>
<dbReference type="RefSeq" id="WP_253749971.1">
    <property type="nucleotide sequence ID" value="NZ_JAMZDZ010000001.1"/>
</dbReference>
<accession>A0ABV8LZE0</accession>
<feature type="domain" description="Glyoxalase-like" evidence="1">
    <location>
        <begin position="10"/>
        <end position="130"/>
    </location>
</feature>
<gene>
    <name evidence="2" type="ORF">ACFOZ4_34080</name>
</gene>
<dbReference type="PANTHER" id="PTHR35908">
    <property type="entry name" value="HYPOTHETICAL FUSION PROTEIN"/>
    <property type="match status" value="1"/>
</dbReference>
<evidence type="ECO:0000313" key="3">
    <source>
        <dbReference type="Proteomes" id="UP001595816"/>
    </source>
</evidence>
<dbReference type="InterPro" id="IPR029068">
    <property type="entry name" value="Glyas_Bleomycin-R_OHBP_Dase"/>
</dbReference>
<dbReference type="CDD" id="cd06587">
    <property type="entry name" value="VOC"/>
    <property type="match status" value="1"/>
</dbReference>